<dbReference type="InterPro" id="IPR021717">
    <property type="entry name" value="Nucleoporin_Nup160"/>
</dbReference>
<dbReference type="OrthoDB" id="67716at2759"/>
<dbReference type="EMBL" id="CAJVPK010000484">
    <property type="protein sequence ID" value="CAG8516259.1"/>
    <property type="molecule type" value="Genomic_DNA"/>
</dbReference>
<dbReference type="PANTHER" id="PTHR21286">
    <property type="entry name" value="NUCLEAR PORE COMPLEX PROTEIN NUP160"/>
    <property type="match status" value="1"/>
</dbReference>
<proteinExistence type="predicted"/>
<keyword evidence="4" id="KW-1185">Reference proteome</keyword>
<reference evidence="3" key="1">
    <citation type="submission" date="2021-06" db="EMBL/GenBank/DDBJ databases">
        <authorList>
            <person name="Kallberg Y."/>
            <person name="Tangrot J."/>
            <person name="Rosling A."/>
        </authorList>
    </citation>
    <scope>NUCLEOTIDE SEQUENCE</scope>
    <source>
        <strain evidence="3">AZ414A</strain>
    </source>
</reference>
<dbReference type="InterPro" id="IPR056535">
    <property type="entry name" value="TPR_NUP160_M"/>
</dbReference>
<evidence type="ECO:0000259" key="2">
    <source>
        <dbReference type="Pfam" id="PF23354"/>
    </source>
</evidence>
<protein>
    <submittedName>
        <fullName evidence="3">2682_t:CDS:1</fullName>
    </submittedName>
</protein>
<feature type="non-terminal residue" evidence="3">
    <location>
        <position position="127"/>
    </location>
</feature>
<dbReference type="GO" id="GO:0017056">
    <property type="term" value="F:structural constituent of nuclear pore"/>
    <property type="evidence" value="ECO:0007669"/>
    <property type="project" value="TreeGrafter"/>
</dbReference>
<comment type="caution">
    <text evidence="3">The sequence shown here is derived from an EMBL/GenBank/DDBJ whole genome shotgun (WGS) entry which is preliminary data.</text>
</comment>
<feature type="region of interest" description="Disordered" evidence="1">
    <location>
        <begin position="98"/>
        <end position="127"/>
    </location>
</feature>
<accession>A0A9N9F896</accession>
<organism evidence="3 4">
    <name type="scientific">Diversispora eburnea</name>
    <dbReference type="NCBI Taxonomy" id="1213867"/>
    <lineage>
        <taxon>Eukaryota</taxon>
        <taxon>Fungi</taxon>
        <taxon>Fungi incertae sedis</taxon>
        <taxon>Mucoromycota</taxon>
        <taxon>Glomeromycotina</taxon>
        <taxon>Glomeromycetes</taxon>
        <taxon>Diversisporales</taxon>
        <taxon>Diversisporaceae</taxon>
        <taxon>Diversispora</taxon>
    </lineage>
</organism>
<sequence>LEGLFKDFQNVFRIDMFGEAYKAMMTNPRSTTQVNFRPFIKELCERKQSIKLQQYPFLDLRKDIGTNTLISCSKSYSIRKSNYSKIIYSYYISRKRFRDTQSTPEPEPTISKSESEPKRMNITQNKG</sequence>
<dbReference type="AlphaFoldDB" id="A0A9N9F896"/>
<dbReference type="Proteomes" id="UP000789706">
    <property type="component" value="Unassembled WGS sequence"/>
</dbReference>
<evidence type="ECO:0000256" key="1">
    <source>
        <dbReference type="SAM" id="MobiDB-lite"/>
    </source>
</evidence>
<dbReference type="GO" id="GO:0005643">
    <property type="term" value="C:nuclear pore"/>
    <property type="evidence" value="ECO:0007669"/>
    <property type="project" value="UniProtKB-ARBA"/>
</dbReference>
<gene>
    <name evidence="3" type="ORF">DEBURN_LOCUS5431</name>
</gene>
<name>A0A9N9F896_9GLOM</name>
<evidence type="ECO:0000313" key="3">
    <source>
        <dbReference type="EMBL" id="CAG8516259.1"/>
    </source>
</evidence>
<evidence type="ECO:0000313" key="4">
    <source>
        <dbReference type="Proteomes" id="UP000789706"/>
    </source>
</evidence>
<dbReference type="Pfam" id="PF23354">
    <property type="entry name" value="TPR_NUP160_120_M"/>
    <property type="match status" value="1"/>
</dbReference>
<dbReference type="PANTHER" id="PTHR21286:SF0">
    <property type="entry name" value="NUCLEAR PORE COMPLEX PROTEIN NUP160"/>
    <property type="match status" value="1"/>
</dbReference>
<feature type="domain" description="NUP160 middle TPR" evidence="2">
    <location>
        <begin position="8"/>
        <end position="100"/>
    </location>
</feature>